<dbReference type="PANTHER" id="PTHR12145">
    <property type="entry name" value="MANNAN ENDO-1,6-ALPHA-MANNOSIDASE DCW1"/>
    <property type="match status" value="1"/>
</dbReference>
<keyword evidence="6" id="KW-0325">Glycoprotein</keyword>
<dbReference type="Proteomes" id="UP001140562">
    <property type="component" value="Unassembled WGS sequence"/>
</dbReference>
<organism evidence="9 10">
    <name type="scientific">Didymella glomerata</name>
    <dbReference type="NCBI Taxonomy" id="749621"/>
    <lineage>
        <taxon>Eukaryota</taxon>
        <taxon>Fungi</taxon>
        <taxon>Dikarya</taxon>
        <taxon>Ascomycota</taxon>
        <taxon>Pezizomycotina</taxon>
        <taxon>Dothideomycetes</taxon>
        <taxon>Pleosporomycetidae</taxon>
        <taxon>Pleosporales</taxon>
        <taxon>Pleosporineae</taxon>
        <taxon>Didymellaceae</taxon>
        <taxon>Didymella</taxon>
    </lineage>
</organism>
<evidence type="ECO:0000256" key="3">
    <source>
        <dbReference type="ARBA" id="ARBA00012350"/>
    </source>
</evidence>
<comment type="caution">
    <text evidence="9">The sequence shown here is derived from an EMBL/GenBank/DDBJ whole genome shotgun (WGS) entry which is preliminary data.</text>
</comment>
<evidence type="ECO:0000256" key="7">
    <source>
        <dbReference type="ARBA" id="ARBA00023295"/>
    </source>
</evidence>
<proteinExistence type="inferred from homology"/>
<comment type="similarity">
    <text evidence="2">Belongs to the glycosyl hydrolase 76 family.</text>
</comment>
<keyword evidence="4" id="KW-0732">Signal</keyword>
<sequence length="441" mass="47132">MRLPADIIPLVTIFFPESPLLPSNSTHTAIQTSSAISSASLTPTPTPIPSVSSSAAPSATPSATAASAPEAKLLLSHAGLYASSLRSIYPDQNLALFAEPIWWWQSGSAVDALLTYTSTTGDTQYAKLLSNTLITEATGTNDFMTVHATGNDDQAWWALAALTAAETNFAPTGPVPWATLAKNVFQEQTARWDNDKCNGGMKWKILQGDGTDGWHYKSTIANGLFFQMAARLALLTSSADVKAWAVKSYDWTVSVGLISPEFDVYDGTDDAKGENGCVDVNHNLWSYNVGVFMYGSAVMAKLTGEEEWLDRTKGFIASAKRNFVNEETGELWEAKCEGDGSCDSDQVSFKGTLARWLGATADLLPDLRESVGDIMHGASNVATAGTIATEAQGAISTFNQLEIVDAGLRLQGVGGKEGMIGIKRDARSVAGRIRWGNSPRQ</sequence>
<dbReference type="SUPFAM" id="SSF48208">
    <property type="entry name" value="Six-hairpin glycosidases"/>
    <property type="match status" value="1"/>
</dbReference>
<name>A0A9W8WP68_9PLEO</name>
<accession>A0A9W8WP68</accession>
<evidence type="ECO:0000256" key="4">
    <source>
        <dbReference type="ARBA" id="ARBA00022729"/>
    </source>
</evidence>
<evidence type="ECO:0000313" key="9">
    <source>
        <dbReference type="EMBL" id="KAJ4329888.1"/>
    </source>
</evidence>
<comment type="catalytic activity">
    <reaction evidence="1">
        <text>Random hydrolysis of (1-&gt;6)-alpha-D-mannosidic linkages in unbranched (1-&gt;6)-mannans.</text>
        <dbReference type="EC" id="3.2.1.101"/>
    </reaction>
</comment>
<dbReference type="OrthoDB" id="4187847at2759"/>
<keyword evidence="7 9" id="KW-0326">Glycosidase</keyword>
<dbReference type="EC" id="3.2.1.101" evidence="3"/>
<evidence type="ECO:0000256" key="2">
    <source>
        <dbReference type="ARBA" id="ARBA00009699"/>
    </source>
</evidence>
<dbReference type="InterPro" id="IPR005198">
    <property type="entry name" value="Glyco_hydro_76"/>
</dbReference>
<evidence type="ECO:0000256" key="5">
    <source>
        <dbReference type="ARBA" id="ARBA00022801"/>
    </source>
</evidence>
<protein>
    <recommendedName>
        <fullName evidence="3">mannan endo-1,6-alpha-mannosidase</fullName>
        <ecNumber evidence="3">3.2.1.101</ecNumber>
    </recommendedName>
</protein>
<evidence type="ECO:0000256" key="6">
    <source>
        <dbReference type="ARBA" id="ARBA00023180"/>
    </source>
</evidence>
<dbReference type="Gene3D" id="1.50.10.20">
    <property type="match status" value="1"/>
</dbReference>
<keyword evidence="10" id="KW-1185">Reference proteome</keyword>
<dbReference type="EMBL" id="JAPEUV010000253">
    <property type="protein sequence ID" value="KAJ4329888.1"/>
    <property type="molecule type" value="Genomic_DNA"/>
</dbReference>
<dbReference type="GO" id="GO:0008496">
    <property type="term" value="F:mannan endo-1,6-alpha-mannosidase activity"/>
    <property type="evidence" value="ECO:0007669"/>
    <property type="project" value="UniProtKB-EC"/>
</dbReference>
<feature type="region of interest" description="Disordered" evidence="8">
    <location>
        <begin position="36"/>
        <end position="62"/>
    </location>
</feature>
<dbReference type="Pfam" id="PF03663">
    <property type="entry name" value="Glyco_hydro_76"/>
    <property type="match status" value="1"/>
</dbReference>
<dbReference type="InterPro" id="IPR008928">
    <property type="entry name" value="6-hairpin_glycosidase_sf"/>
</dbReference>
<evidence type="ECO:0000256" key="8">
    <source>
        <dbReference type="SAM" id="MobiDB-lite"/>
    </source>
</evidence>
<evidence type="ECO:0000313" key="10">
    <source>
        <dbReference type="Proteomes" id="UP001140562"/>
    </source>
</evidence>
<keyword evidence="5 9" id="KW-0378">Hydrolase</keyword>
<gene>
    <name evidence="9" type="primary">DCW1_2</name>
    <name evidence="9" type="ORF">N0V87_010481</name>
</gene>
<reference evidence="9" key="1">
    <citation type="submission" date="2022-10" db="EMBL/GenBank/DDBJ databases">
        <title>Tapping the CABI collections for fungal endophytes: first genome assemblies for Collariella, Neodidymelliopsis, Ascochyta clinopodiicola, Didymella pomorum, Didymosphaeria variabile, Neocosmospora piperis and Neocucurbitaria cava.</title>
        <authorList>
            <person name="Hill R."/>
        </authorList>
    </citation>
    <scope>NUCLEOTIDE SEQUENCE</scope>
    <source>
        <strain evidence="9">IMI 360193</strain>
    </source>
</reference>
<dbReference type="InterPro" id="IPR014480">
    <property type="entry name" value="Mannan-1_6-alpha_mannosidase"/>
</dbReference>
<evidence type="ECO:0000256" key="1">
    <source>
        <dbReference type="ARBA" id="ARBA00001452"/>
    </source>
</evidence>
<dbReference type="AlphaFoldDB" id="A0A9W8WP68"/>
<dbReference type="PANTHER" id="PTHR12145:SF36">
    <property type="entry name" value="MANNAN ENDO-1,6-ALPHA-MANNOSIDASE DCW1"/>
    <property type="match status" value="1"/>
</dbReference>
<dbReference type="GO" id="GO:0016052">
    <property type="term" value="P:carbohydrate catabolic process"/>
    <property type="evidence" value="ECO:0007669"/>
    <property type="project" value="InterPro"/>
</dbReference>
<dbReference type="GO" id="GO:0009272">
    <property type="term" value="P:fungal-type cell wall biogenesis"/>
    <property type="evidence" value="ECO:0007669"/>
    <property type="project" value="TreeGrafter"/>
</dbReference>